<evidence type="ECO:0000256" key="11">
    <source>
        <dbReference type="ARBA" id="ARBA00044291"/>
    </source>
</evidence>
<feature type="transmembrane region" description="Helical" evidence="12">
    <location>
        <begin position="189"/>
        <end position="206"/>
    </location>
</feature>
<feature type="transmembrane region" description="Helical" evidence="12">
    <location>
        <begin position="116"/>
        <end position="137"/>
    </location>
</feature>
<dbReference type="GO" id="GO:0042761">
    <property type="term" value="P:very long-chain fatty acid biosynthetic process"/>
    <property type="evidence" value="ECO:0007669"/>
    <property type="project" value="TreeGrafter"/>
</dbReference>
<dbReference type="GO" id="GO:0030148">
    <property type="term" value="P:sphingolipid biosynthetic process"/>
    <property type="evidence" value="ECO:0007669"/>
    <property type="project" value="TreeGrafter"/>
</dbReference>
<evidence type="ECO:0000256" key="4">
    <source>
        <dbReference type="ARBA" id="ARBA00022679"/>
    </source>
</evidence>
<evidence type="ECO:0000256" key="3">
    <source>
        <dbReference type="ARBA" id="ARBA00022516"/>
    </source>
</evidence>
<accession>A0A7S1N5I4</accession>
<dbReference type="GO" id="GO:0034625">
    <property type="term" value="P:fatty acid elongation, monounsaturated fatty acid"/>
    <property type="evidence" value="ECO:0007669"/>
    <property type="project" value="TreeGrafter"/>
</dbReference>
<evidence type="ECO:0000256" key="2">
    <source>
        <dbReference type="ARBA" id="ARBA00007263"/>
    </source>
</evidence>
<evidence type="ECO:0000256" key="8">
    <source>
        <dbReference type="ARBA" id="ARBA00023098"/>
    </source>
</evidence>
<proteinExistence type="inferred from homology"/>
<dbReference type="GO" id="GO:0009922">
    <property type="term" value="F:fatty acid elongase activity"/>
    <property type="evidence" value="ECO:0007669"/>
    <property type="project" value="InterPro"/>
</dbReference>
<keyword evidence="8 12" id="KW-0443">Lipid metabolism</keyword>
<organism evidence="13">
    <name type="scientific">Eutreptiella gymnastica</name>
    <dbReference type="NCBI Taxonomy" id="73025"/>
    <lineage>
        <taxon>Eukaryota</taxon>
        <taxon>Discoba</taxon>
        <taxon>Euglenozoa</taxon>
        <taxon>Euglenida</taxon>
        <taxon>Spirocuta</taxon>
        <taxon>Euglenophyceae</taxon>
        <taxon>Eutreptiales</taxon>
        <taxon>Eutreptiaceae</taxon>
        <taxon>Eutreptiella</taxon>
    </lineage>
</organism>
<evidence type="ECO:0000256" key="7">
    <source>
        <dbReference type="ARBA" id="ARBA00022989"/>
    </source>
</evidence>
<name>A0A7S1N5I4_9EUGL</name>
<evidence type="ECO:0000256" key="10">
    <source>
        <dbReference type="ARBA" id="ARBA00023160"/>
    </source>
</evidence>
<comment type="subcellular location">
    <subcellularLocation>
        <location evidence="1">Membrane</location>
        <topology evidence="1">Multi-pass membrane protein</topology>
    </subcellularLocation>
</comment>
<evidence type="ECO:0000256" key="5">
    <source>
        <dbReference type="ARBA" id="ARBA00022692"/>
    </source>
</evidence>
<reference evidence="13" key="1">
    <citation type="submission" date="2021-01" db="EMBL/GenBank/DDBJ databases">
        <authorList>
            <person name="Corre E."/>
            <person name="Pelletier E."/>
            <person name="Niang G."/>
            <person name="Scheremetjew M."/>
            <person name="Finn R."/>
            <person name="Kale V."/>
            <person name="Holt S."/>
            <person name="Cochrane G."/>
            <person name="Meng A."/>
            <person name="Brown T."/>
            <person name="Cohen L."/>
        </authorList>
    </citation>
    <scope>NUCLEOTIDE SEQUENCE</scope>
    <source>
        <strain evidence="13">NIES-381</strain>
    </source>
</reference>
<dbReference type="GO" id="GO:0019367">
    <property type="term" value="P:fatty acid elongation, saturated fatty acid"/>
    <property type="evidence" value="ECO:0007669"/>
    <property type="project" value="TreeGrafter"/>
</dbReference>
<evidence type="ECO:0000256" key="6">
    <source>
        <dbReference type="ARBA" id="ARBA00022832"/>
    </source>
</evidence>
<keyword evidence="6 12" id="KW-0276">Fatty acid metabolism</keyword>
<dbReference type="InterPro" id="IPR002076">
    <property type="entry name" value="ELO_fam"/>
</dbReference>
<comment type="catalytic activity">
    <reaction evidence="12">
        <text>an acyl-CoA + malonyl-CoA + H(+) = a 3-oxoacyl-CoA + CO2 + CoA</text>
        <dbReference type="Rhea" id="RHEA:50252"/>
        <dbReference type="ChEBI" id="CHEBI:15378"/>
        <dbReference type="ChEBI" id="CHEBI:16526"/>
        <dbReference type="ChEBI" id="CHEBI:57287"/>
        <dbReference type="ChEBI" id="CHEBI:57384"/>
        <dbReference type="ChEBI" id="CHEBI:58342"/>
        <dbReference type="ChEBI" id="CHEBI:90726"/>
    </reaction>
    <physiologicalReaction direction="left-to-right" evidence="12">
        <dbReference type="Rhea" id="RHEA:50253"/>
    </physiologicalReaction>
</comment>
<dbReference type="PROSITE" id="PS01188">
    <property type="entry name" value="ELO"/>
    <property type="match status" value="1"/>
</dbReference>
<dbReference type="GO" id="GO:0005789">
    <property type="term" value="C:endoplasmic reticulum membrane"/>
    <property type="evidence" value="ECO:0007669"/>
    <property type="project" value="TreeGrafter"/>
</dbReference>
<keyword evidence="4 12" id="KW-0808">Transferase</keyword>
<evidence type="ECO:0000313" key="13">
    <source>
        <dbReference type="EMBL" id="CAD8998390.1"/>
    </source>
</evidence>
<dbReference type="EC" id="2.3.1.-" evidence="12"/>
<keyword evidence="5 12" id="KW-0812">Transmembrane</keyword>
<gene>
    <name evidence="13" type="ORF">EGYM00392_LOCUS9460</name>
</gene>
<dbReference type="PANTHER" id="PTHR11157:SF126">
    <property type="entry name" value="ELONGATION OF VERY LONG CHAIN FATTY ACIDS PROTEIN"/>
    <property type="match status" value="1"/>
</dbReference>
<dbReference type="EMBL" id="HBGA01025493">
    <property type="protein sequence ID" value="CAD8998390.1"/>
    <property type="molecule type" value="Transcribed_RNA"/>
</dbReference>
<feature type="transmembrane region" description="Helical" evidence="12">
    <location>
        <begin position="77"/>
        <end position="95"/>
    </location>
</feature>
<keyword evidence="10 12" id="KW-0275">Fatty acid biosynthesis</keyword>
<sequence length="310" mass="36350">MTLQLLKDLPLEVPDEIVDLAKIFFDGVSKYWAPLHEEVRAIAEHVAPGSVAQHDAWMRANINTHSKELPLMNPFDVFMFAMLYLLVLLVLRILMSVLPSAKETLPMKAFQLWHNFFLMALSFYMMVEIIRQAIINGYSVWFNNLDNSAAGWPMAKILWIFYVSKIYEFMDTFIMMLRHSFRQVTFLHVYHHCSVFPIWWCVIFLGPTGDSYWSAALNSWVHVVMYSYYFLATSDKIGQRLKRWKSYITICQMTQFALNLVQAVALVYVSMPGYPIRLAHILLVYMITLLMLFYNFYRSMQKAGGKQKRQ</sequence>
<keyword evidence="3 12" id="KW-0444">Lipid biosynthesis</keyword>
<dbReference type="Pfam" id="PF01151">
    <property type="entry name" value="ELO"/>
    <property type="match status" value="1"/>
</dbReference>
<evidence type="ECO:0000256" key="1">
    <source>
        <dbReference type="ARBA" id="ARBA00004141"/>
    </source>
</evidence>
<dbReference type="PANTHER" id="PTHR11157">
    <property type="entry name" value="FATTY ACID ACYL TRANSFERASE-RELATED"/>
    <property type="match status" value="1"/>
</dbReference>
<feature type="transmembrane region" description="Helical" evidence="12">
    <location>
        <begin position="212"/>
        <end position="232"/>
    </location>
</feature>
<evidence type="ECO:0000256" key="9">
    <source>
        <dbReference type="ARBA" id="ARBA00023136"/>
    </source>
</evidence>
<evidence type="ECO:0000256" key="12">
    <source>
        <dbReference type="RuleBase" id="RU361115"/>
    </source>
</evidence>
<feature type="transmembrane region" description="Helical" evidence="12">
    <location>
        <begin position="253"/>
        <end position="271"/>
    </location>
</feature>
<dbReference type="AlphaFoldDB" id="A0A7S1N5I4"/>
<protein>
    <recommendedName>
        <fullName evidence="11 12">Elongation of fatty acids protein</fullName>
        <ecNumber evidence="12">2.3.1.-</ecNumber>
    </recommendedName>
</protein>
<dbReference type="InterPro" id="IPR030457">
    <property type="entry name" value="ELO_CS"/>
</dbReference>
<comment type="similarity">
    <text evidence="2 12">Belongs to the ELO family.</text>
</comment>
<keyword evidence="7 12" id="KW-1133">Transmembrane helix</keyword>
<feature type="transmembrane region" description="Helical" evidence="12">
    <location>
        <begin position="277"/>
        <end position="297"/>
    </location>
</feature>
<dbReference type="GO" id="GO:0034626">
    <property type="term" value="P:fatty acid elongation, polyunsaturated fatty acid"/>
    <property type="evidence" value="ECO:0007669"/>
    <property type="project" value="TreeGrafter"/>
</dbReference>
<keyword evidence="9 12" id="KW-0472">Membrane</keyword>